<dbReference type="Proteomes" id="UP001156141">
    <property type="component" value="Unassembled WGS sequence"/>
</dbReference>
<reference evidence="1" key="1">
    <citation type="submission" date="2022-02" db="EMBL/GenBank/DDBJ databases">
        <title>Aestuariibaculum sp., a marine bacterium isolated from sediment in Guangxi.</title>
        <authorList>
            <person name="Ying J."/>
        </authorList>
    </citation>
    <scope>NUCLEOTIDE SEQUENCE</scope>
    <source>
        <strain evidence="1">L182</strain>
    </source>
</reference>
<accession>A0ABS9RMN1</accession>
<name>A0ABS9RMN1_9FLAO</name>
<comment type="caution">
    <text evidence="1">The sequence shown here is derived from an EMBL/GenBank/DDBJ whole genome shotgun (WGS) entry which is preliminary data.</text>
</comment>
<proteinExistence type="predicted"/>
<evidence type="ECO:0000313" key="1">
    <source>
        <dbReference type="EMBL" id="MCH4554122.1"/>
    </source>
</evidence>
<evidence type="ECO:0000313" key="2">
    <source>
        <dbReference type="Proteomes" id="UP001156141"/>
    </source>
</evidence>
<protein>
    <submittedName>
        <fullName evidence="1">Uncharacterized protein</fullName>
    </submittedName>
</protein>
<gene>
    <name evidence="1" type="ORF">MKW35_15950</name>
</gene>
<dbReference type="RefSeq" id="WP_240575458.1">
    <property type="nucleotide sequence ID" value="NZ_CP136709.1"/>
</dbReference>
<organism evidence="1 2">
    <name type="scientific">Aestuariibaculum lutulentum</name>
    <dbReference type="NCBI Taxonomy" id="2920935"/>
    <lineage>
        <taxon>Bacteria</taxon>
        <taxon>Pseudomonadati</taxon>
        <taxon>Bacteroidota</taxon>
        <taxon>Flavobacteriia</taxon>
        <taxon>Flavobacteriales</taxon>
        <taxon>Flavobacteriaceae</taxon>
    </lineage>
</organism>
<dbReference type="EMBL" id="JAKVQD010000012">
    <property type="protein sequence ID" value="MCH4554122.1"/>
    <property type="molecule type" value="Genomic_DNA"/>
</dbReference>
<keyword evidence="2" id="KW-1185">Reference proteome</keyword>
<sequence length="179" mass="21428">MNVNQQKSDKQYAAYLARKFFRGQISKREILDQFPEFDKDFKIRLLFDRITKKPRQSWLFGISKKAYQKFLTETYEIIEDLETGKLRFNTMKRLFQELWLHSDNCAKPIEHISILLLEVAKSTTNSKEEIRKYLNLLIDKKILKRISEKRLIYEFTESGKKIKTDSEIEKIIKTLPNTV</sequence>